<gene>
    <name evidence="2" type="ORF">RHS04_08637</name>
</gene>
<feature type="region of interest" description="Disordered" evidence="1">
    <location>
        <begin position="259"/>
        <end position="278"/>
    </location>
</feature>
<dbReference type="Pfam" id="PF20414">
    <property type="entry name" value="DUF6698"/>
    <property type="match status" value="1"/>
</dbReference>
<feature type="compositionally biased region" description="Basic and acidic residues" evidence="1">
    <location>
        <begin position="262"/>
        <end position="278"/>
    </location>
</feature>
<organism evidence="2 3">
    <name type="scientific">Rhizoctonia solani</name>
    <dbReference type="NCBI Taxonomy" id="456999"/>
    <lineage>
        <taxon>Eukaryota</taxon>
        <taxon>Fungi</taxon>
        <taxon>Dikarya</taxon>
        <taxon>Basidiomycota</taxon>
        <taxon>Agaricomycotina</taxon>
        <taxon>Agaricomycetes</taxon>
        <taxon>Cantharellales</taxon>
        <taxon>Ceratobasidiaceae</taxon>
        <taxon>Rhizoctonia</taxon>
    </lineage>
</organism>
<dbReference type="InterPro" id="IPR046521">
    <property type="entry name" value="DUF6698"/>
</dbReference>
<comment type="caution">
    <text evidence="2">The sequence shown here is derived from an EMBL/GenBank/DDBJ whole genome shotgun (WGS) entry which is preliminary data.</text>
</comment>
<proteinExistence type="predicted"/>
<evidence type="ECO:0000313" key="3">
    <source>
        <dbReference type="Proteomes" id="UP000650582"/>
    </source>
</evidence>
<evidence type="ECO:0000256" key="1">
    <source>
        <dbReference type="SAM" id="MobiDB-lite"/>
    </source>
</evidence>
<dbReference type="Proteomes" id="UP000650582">
    <property type="component" value="Unassembled WGS sequence"/>
</dbReference>
<dbReference type="AlphaFoldDB" id="A0A8H7LJ39"/>
<accession>A0A8H7LJ39</accession>
<evidence type="ECO:0000313" key="2">
    <source>
        <dbReference type="EMBL" id="KAF8670195.1"/>
    </source>
</evidence>
<sequence length="278" mass="30605">MPAIQTNTSADSEGNGQSVPVLSRQVTHLQEMFWPTINLVNMGKEICKMSVNEKKRYCATLSNNWKRLLLVLEKLLKEDPTLIDRVLCAPQEHAAALTCNLKKQLGKGQSDGQSEDMGKAAFCVLFSPNLVKSISPSTNQVSRAQGSTFKRLKGMIGLAKLYNLTRVTPAFIAYIAVVVCHSLTTDATFSEICGGFNYGIYYNKICKYLEAPQFAGCAKVLLDWWNMRLFGSYNMGADADNNNGAGTLDALYAEAEGNPSLTDKETKPQEHEDQLGDD</sequence>
<dbReference type="EMBL" id="JACYCC010000274">
    <property type="protein sequence ID" value="KAF8670195.1"/>
    <property type="molecule type" value="Genomic_DNA"/>
</dbReference>
<protein>
    <submittedName>
        <fullName evidence="2">Uncharacterized protein</fullName>
    </submittedName>
</protein>
<name>A0A8H7LJ39_9AGAM</name>
<reference evidence="2" key="1">
    <citation type="submission" date="2020-09" db="EMBL/GenBank/DDBJ databases">
        <title>Comparative genome analyses of four rice-infecting Rhizoctonia solani isolates reveal extensive enrichment of homogalacturonan modification genes.</title>
        <authorList>
            <person name="Lee D.-Y."/>
            <person name="Jeon J."/>
            <person name="Kim K.-T."/>
            <person name="Cheong K."/>
            <person name="Song H."/>
            <person name="Choi G."/>
            <person name="Ko J."/>
            <person name="Opiyo S.O."/>
            <person name="Zuo S."/>
            <person name="Madhav S."/>
            <person name="Lee Y.-H."/>
            <person name="Wang G.-L."/>
        </authorList>
    </citation>
    <scope>NUCLEOTIDE SEQUENCE</scope>
    <source>
        <strain evidence="2">AG1-IA YN-7</strain>
    </source>
</reference>